<comment type="caution">
    <text evidence="2">The sequence shown here is derived from an EMBL/GenBank/DDBJ whole genome shotgun (WGS) entry which is preliminary data.</text>
</comment>
<evidence type="ECO:0000313" key="2">
    <source>
        <dbReference type="EMBL" id="MBL7627815.1"/>
    </source>
</evidence>
<proteinExistence type="predicted"/>
<name>A0A937RCB4_9ACTN</name>
<dbReference type="EMBL" id="JAEACQ010000164">
    <property type="protein sequence ID" value="MBL7627815.1"/>
    <property type="molecule type" value="Genomic_DNA"/>
</dbReference>
<dbReference type="AlphaFoldDB" id="A0A937RCB4"/>
<feature type="region of interest" description="Disordered" evidence="1">
    <location>
        <begin position="1"/>
        <end position="21"/>
    </location>
</feature>
<protein>
    <submittedName>
        <fullName evidence="2">Uncharacterized protein</fullName>
    </submittedName>
</protein>
<evidence type="ECO:0000313" key="3">
    <source>
        <dbReference type="Proteomes" id="UP000604475"/>
    </source>
</evidence>
<keyword evidence="3" id="KW-1185">Reference proteome</keyword>
<dbReference type="Proteomes" id="UP000604475">
    <property type="component" value="Unassembled WGS sequence"/>
</dbReference>
<accession>A0A937RCB4</accession>
<gene>
    <name evidence="2" type="ORF">I7412_11660</name>
</gene>
<organism evidence="2 3">
    <name type="scientific">Frankia nepalensis</name>
    <dbReference type="NCBI Taxonomy" id="1836974"/>
    <lineage>
        <taxon>Bacteria</taxon>
        <taxon>Bacillati</taxon>
        <taxon>Actinomycetota</taxon>
        <taxon>Actinomycetes</taxon>
        <taxon>Frankiales</taxon>
        <taxon>Frankiaceae</taxon>
        <taxon>Frankia</taxon>
    </lineage>
</organism>
<evidence type="ECO:0000256" key="1">
    <source>
        <dbReference type="SAM" id="MobiDB-lite"/>
    </source>
</evidence>
<dbReference type="RefSeq" id="WP_202999827.1">
    <property type="nucleotide sequence ID" value="NZ_JADWYU010000130.1"/>
</dbReference>
<sequence length="88" mass="9885">MDLRAQADYDTGEVHVSRRRHDEGECIGDTGVTRRGRADHEADLGELERAADRLLTEIGLKRTGPWRRGRDWKIATTVTEAEPVPTTS</sequence>
<reference evidence="2" key="1">
    <citation type="submission" date="2020-12" db="EMBL/GenBank/DDBJ databases">
        <title>Genomic characterization of non-nitrogen-fixing Frankia strains.</title>
        <authorList>
            <person name="Carlos-Shanley C."/>
            <person name="Guerra T."/>
            <person name="Hahn D."/>
        </authorList>
    </citation>
    <scope>NUCLEOTIDE SEQUENCE</scope>
    <source>
        <strain evidence="2">CN6</strain>
    </source>
</reference>